<reference evidence="3 4" key="1">
    <citation type="submission" date="2018-08" db="EMBL/GenBank/DDBJ databases">
        <title>Chitinophagaceae sp. K23C18032701, a novel bacterium isolated from forest soil.</title>
        <authorList>
            <person name="Wang C."/>
        </authorList>
    </citation>
    <scope>NUCLEOTIDE SEQUENCE [LARGE SCALE GENOMIC DNA]</scope>
    <source>
        <strain evidence="3 4">K23C18032701</strain>
    </source>
</reference>
<evidence type="ECO:0000259" key="2">
    <source>
        <dbReference type="SMART" id="SM00460"/>
    </source>
</evidence>
<organism evidence="3 4">
    <name type="scientific">Deminuibacter soli</name>
    <dbReference type="NCBI Taxonomy" id="2291815"/>
    <lineage>
        <taxon>Bacteria</taxon>
        <taxon>Pseudomonadati</taxon>
        <taxon>Bacteroidota</taxon>
        <taxon>Chitinophagia</taxon>
        <taxon>Chitinophagales</taxon>
        <taxon>Chitinophagaceae</taxon>
        <taxon>Deminuibacter</taxon>
    </lineage>
</organism>
<dbReference type="Proteomes" id="UP000261284">
    <property type="component" value="Unassembled WGS sequence"/>
</dbReference>
<feature type="chain" id="PRO_5017562137" description="Transglutaminase-like domain-containing protein" evidence="1">
    <location>
        <begin position="19"/>
        <end position="335"/>
    </location>
</feature>
<proteinExistence type="predicted"/>
<dbReference type="OrthoDB" id="9788327at2"/>
<dbReference type="GO" id="GO:0005737">
    <property type="term" value="C:cytoplasm"/>
    <property type="evidence" value="ECO:0007669"/>
    <property type="project" value="TreeGrafter"/>
</dbReference>
<comment type="caution">
    <text evidence="3">The sequence shown here is derived from an EMBL/GenBank/DDBJ whole genome shotgun (WGS) entry which is preliminary data.</text>
</comment>
<sequence length="335" mass="37681">MKWSLPVLLCLTCLTVHAQRHTHKHDAAVALTPALLAAEVTAGDSTDRQKVNSIMQWIAANIAYNLRTNLRATYTDNKETPADTGSLKPLNDRVAEMVLQRGMAVCEGYARLFASLCNYAGVQSELVRGYAKTGRNRFFRSNHTWNAVLIDSSWYLLDPTWASGYINYRNEFEPHFDDTYFLASPRAFLMDHYPEDLRWTLLAEPPALKEFDRSPFCTTAFVQMHVQSVFPSTGTLYARPGDTLYFNIHTLDTLHGSLYATDRVLLLPDSIANTDSSIHTTTLATGTNILHTSYVVPTSGDAQWLNLIFRDAVVLRYRLRIKPAATLADQSAVRQ</sequence>
<gene>
    <name evidence="3" type="ORF">DXN05_15765</name>
</gene>
<evidence type="ECO:0000313" key="4">
    <source>
        <dbReference type="Proteomes" id="UP000261284"/>
    </source>
</evidence>
<keyword evidence="4" id="KW-1185">Reference proteome</keyword>
<keyword evidence="1" id="KW-0732">Signal</keyword>
<dbReference type="Pfam" id="PF01841">
    <property type="entry name" value="Transglut_core"/>
    <property type="match status" value="1"/>
</dbReference>
<evidence type="ECO:0000313" key="3">
    <source>
        <dbReference type="EMBL" id="RFM27471.1"/>
    </source>
</evidence>
<protein>
    <recommendedName>
        <fullName evidence="2">Transglutaminase-like domain-containing protein</fullName>
    </recommendedName>
</protein>
<dbReference type="AlphaFoldDB" id="A0A3E1NHY9"/>
<dbReference type="SMART" id="SM00460">
    <property type="entry name" value="TGc"/>
    <property type="match status" value="1"/>
</dbReference>
<dbReference type="InterPro" id="IPR052557">
    <property type="entry name" value="CAP/Cytokinesis_protein"/>
</dbReference>
<name>A0A3E1NHY9_9BACT</name>
<dbReference type="EMBL" id="QTJU01000005">
    <property type="protein sequence ID" value="RFM27471.1"/>
    <property type="molecule type" value="Genomic_DNA"/>
</dbReference>
<dbReference type="Gene3D" id="3.10.620.30">
    <property type="match status" value="1"/>
</dbReference>
<dbReference type="PANTHER" id="PTHR46333">
    <property type="entry name" value="CYTOKINESIS PROTEIN 3"/>
    <property type="match status" value="1"/>
</dbReference>
<dbReference type="RefSeq" id="WP_116848229.1">
    <property type="nucleotide sequence ID" value="NZ_QTJU01000005.1"/>
</dbReference>
<feature type="signal peptide" evidence="1">
    <location>
        <begin position="1"/>
        <end position="18"/>
    </location>
</feature>
<evidence type="ECO:0000256" key="1">
    <source>
        <dbReference type="SAM" id="SignalP"/>
    </source>
</evidence>
<dbReference type="PANTHER" id="PTHR46333:SF2">
    <property type="entry name" value="CYTOKINESIS PROTEIN 3"/>
    <property type="match status" value="1"/>
</dbReference>
<accession>A0A3E1NHY9</accession>
<dbReference type="SUPFAM" id="SSF54001">
    <property type="entry name" value="Cysteine proteinases"/>
    <property type="match status" value="1"/>
</dbReference>
<dbReference type="InterPro" id="IPR002931">
    <property type="entry name" value="Transglutaminase-like"/>
</dbReference>
<feature type="domain" description="Transglutaminase-like" evidence="2">
    <location>
        <begin position="98"/>
        <end position="161"/>
    </location>
</feature>
<dbReference type="InterPro" id="IPR038765">
    <property type="entry name" value="Papain-like_cys_pep_sf"/>
</dbReference>